<dbReference type="InterPro" id="IPR000086">
    <property type="entry name" value="NUDIX_hydrolase_dom"/>
</dbReference>
<dbReference type="SUPFAM" id="SSF55811">
    <property type="entry name" value="Nudix"/>
    <property type="match status" value="1"/>
</dbReference>
<keyword evidence="2" id="KW-0479">Metal-binding</keyword>
<dbReference type="KEGG" id="gfu:KM031_03965"/>
<dbReference type="CDD" id="cd04666">
    <property type="entry name" value="NUDIX_DIPP2_like_Nudt4"/>
    <property type="match status" value="1"/>
</dbReference>
<comment type="cofactor">
    <cofactor evidence="1">
        <name>Mg(2+)</name>
        <dbReference type="ChEBI" id="CHEBI:18420"/>
    </cofactor>
</comment>
<evidence type="ECO:0000259" key="5">
    <source>
        <dbReference type="PROSITE" id="PS51462"/>
    </source>
</evidence>
<evidence type="ECO:0000313" key="6">
    <source>
        <dbReference type="EMBL" id="QWK91896.1"/>
    </source>
</evidence>
<dbReference type="GO" id="GO:0016462">
    <property type="term" value="F:pyrophosphatase activity"/>
    <property type="evidence" value="ECO:0007669"/>
    <property type="project" value="InterPro"/>
</dbReference>
<dbReference type="EMBL" id="CP076361">
    <property type="protein sequence ID" value="QWK91896.1"/>
    <property type="molecule type" value="Genomic_DNA"/>
</dbReference>
<dbReference type="PANTHER" id="PTHR12629:SF0">
    <property type="entry name" value="DIPHOSPHOINOSITOL-POLYPHOSPHATE DIPHOSPHATASE"/>
    <property type="match status" value="1"/>
</dbReference>
<dbReference type="PANTHER" id="PTHR12629">
    <property type="entry name" value="DIPHOSPHOINOSITOL POLYPHOSPHATE PHOSPHOHYDROLASE"/>
    <property type="match status" value="1"/>
</dbReference>
<dbReference type="GO" id="GO:0046872">
    <property type="term" value="F:metal ion binding"/>
    <property type="evidence" value="ECO:0007669"/>
    <property type="project" value="UniProtKB-KW"/>
</dbReference>
<dbReference type="Proteomes" id="UP000679352">
    <property type="component" value="Chromosome"/>
</dbReference>
<protein>
    <submittedName>
        <fullName evidence="6">NUDIX hydrolase</fullName>
    </submittedName>
</protein>
<accession>A0A975S2Y2</accession>
<organism evidence="6 7">
    <name type="scientific">Gemmobacter fulvus</name>
    <dbReference type="NCBI Taxonomy" id="2840474"/>
    <lineage>
        <taxon>Bacteria</taxon>
        <taxon>Pseudomonadati</taxon>
        <taxon>Pseudomonadota</taxon>
        <taxon>Alphaproteobacteria</taxon>
        <taxon>Rhodobacterales</taxon>
        <taxon>Paracoccaceae</taxon>
        <taxon>Gemmobacter</taxon>
    </lineage>
</organism>
<dbReference type="InterPro" id="IPR015797">
    <property type="entry name" value="NUDIX_hydrolase-like_dom_sf"/>
</dbReference>
<name>A0A975S2Y2_9RHOB</name>
<keyword evidence="4" id="KW-0460">Magnesium</keyword>
<proteinExistence type="predicted"/>
<evidence type="ECO:0000256" key="4">
    <source>
        <dbReference type="ARBA" id="ARBA00022842"/>
    </source>
</evidence>
<dbReference type="Pfam" id="PF00293">
    <property type="entry name" value="NUDIX"/>
    <property type="match status" value="1"/>
</dbReference>
<dbReference type="InterPro" id="IPR047198">
    <property type="entry name" value="DDP-like_NUDIX"/>
</dbReference>
<dbReference type="GO" id="GO:0005737">
    <property type="term" value="C:cytoplasm"/>
    <property type="evidence" value="ECO:0007669"/>
    <property type="project" value="TreeGrafter"/>
</dbReference>
<evidence type="ECO:0000256" key="3">
    <source>
        <dbReference type="ARBA" id="ARBA00022801"/>
    </source>
</evidence>
<reference evidence="6" key="1">
    <citation type="submission" date="2021-06" db="EMBL/GenBank/DDBJ databases">
        <title>Direct submission.</title>
        <authorList>
            <person name="Lee C.-S."/>
            <person name="Jin L."/>
        </authorList>
    </citation>
    <scope>NUCLEOTIDE SEQUENCE</scope>
    <source>
        <strain evidence="6">Con5</strain>
    </source>
</reference>
<dbReference type="Gene3D" id="3.90.79.10">
    <property type="entry name" value="Nucleoside Triphosphate Pyrophosphohydrolase"/>
    <property type="match status" value="1"/>
</dbReference>
<dbReference type="PROSITE" id="PS51462">
    <property type="entry name" value="NUDIX"/>
    <property type="match status" value="1"/>
</dbReference>
<evidence type="ECO:0000256" key="2">
    <source>
        <dbReference type="ARBA" id="ARBA00022723"/>
    </source>
</evidence>
<keyword evidence="7" id="KW-1185">Reference proteome</keyword>
<evidence type="ECO:0000256" key="1">
    <source>
        <dbReference type="ARBA" id="ARBA00001946"/>
    </source>
</evidence>
<gene>
    <name evidence="6" type="ORF">KM031_03965</name>
</gene>
<evidence type="ECO:0000313" key="7">
    <source>
        <dbReference type="Proteomes" id="UP000679352"/>
    </source>
</evidence>
<dbReference type="AlphaFoldDB" id="A0A975S2Y2"/>
<keyword evidence="3 6" id="KW-0378">Hydrolase</keyword>
<sequence length="163" mass="17694">MTIEADISAAPLQGDELRTQYGALCWRAAGDGIEVLLITSRDTGRWVIPKGWPIKGLPPEASAAREAWEEAGVEGQADPHCIGLYSYDKGLGVAPGPRVFVPCVVAVYPLHVEGLAQRFPEVKQRRRKWFAPRKAARKVAEPELRALLAGLEDRSSATLIPGA</sequence>
<feature type="domain" description="Nudix hydrolase" evidence="5">
    <location>
        <begin position="16"/>
        <end position="152"/>
    </location>
</feature>